<feature type="compositionally biased region" description="Acidic residues" evidence="1">
    <location>
        <begin position="130"/>
        <end position="145"/>
    </location>
</feature>
<dbReference type="SUPFAM" id="SSF81606">
    <property type="entry name" value="PP2C-like"/>
    <property type="match status" value="1"/>
</dbReference>
<accession>A0A2R5G6A2</accession>
<dbReference type="AlphaFoldDB" id="A0A2R5G6A2"/>
<feature type="domain" description="PPM-type phosphatase" evidence="2">
    <location>
        <begin position="43"/>
        <end position="376"/>
    </location>
</feature>
<dbReference type="InterPro" id="IPR036457">
    <property type="entry name" value="PPM-type-like_dom_sf"/>
</dbReference>
<evidence type="ECO:0000259" key="2">
    <source>
        <dbReference type="PROSITE" id="PS51746"/>
    </source>
</evidence>
<dbReference type="InterPro" id="IPR001932">
    <property type="entry name" value="PPM-type_phosphatase-like_dom"/>
</dbReference>
<reference evidence="3 4" key="1">
    <citation type="submission" date="2017-12" db="EMBL/GenBank/DDBJ databases">
        <title>Sequencing, de novo assembly and annotation of complete genome of a new Thraustochytrid species, strain FCC1311.</title>
        <authorList>
            <person name="Sedici K."/>
            <person name="Godart F."/>
            <person name="Aiese Cigliano R."/>
            <person name="Sanseverino W."/>
            <person name="Barakat M."/>
            <person name="Ortet P."/>
            <person name="Marechal E."/>
            <person name="Cagnac O."/>
            <person name="Amato A."/>
        </authorList>
    </citation>
    <scope>NUCLEOTIDE SEQUENCE [LARGE SCALE GENOMIC DNA]</scope>
</reference>
<evidence type="ECO:0000313" key="3">
    <source>
        <dbReference type="EMBL" id="GBG26520.1"/>
    </source>
</evidence>
<dbReference type="Pfam" id="PF00481">
    <property type="entry name" value="PP2C"/>
    <property type="match status" value="1"/>
</dbReference>
<dbReference type="GO" id="GO:0004722">
    <property type="term" value="F:protein serine/threonine phosphatase activity"/>
    <property type="evidence" value="ECO:0007669"/>
    <property type="project" value="InterPro"/>
</dbReference>
<organism evidence="3 4">
    <name type="scientific">Hondaea fermentalgiana</name>
    <dbReference type="NCBI Taxonomy" id="2315210"/>
    <lineage>
        <taxon>Eukaryota</taxon>
        <taxon>Sar</taxon>
        <taxon>Stramenopiles</taxon>
        <taxon>Bigyra</taxon>
        <taxon>Labyrinthulomycetes</taxon>
        <taxon>Thraustochytrida</taxon>
        <taxon>Thraustochytriidae</taxon>
        <taxon>Hondaea</taxon>
    </lineage>
</organism>
<dbReference type="InParanoid" id="A0A2R5G6A2"/>
<evidence type="ECO:0000256" key="1">
    <source>
        <dbReference type="SAM" id="MobiDB-lite"/>
    </source>
</evidence>
<name>A0A2R5G6A2_9STRA</name>
<evidence type="ECO:0000313" key="4">
    <source>
        <dbReference type="Proteomes" id="UP000241890"/>
    </source>
</evidence>
<dbReference type="InterPro" id="IPR015655">
    <property type="entry name" value="PP2C"/>
</dbReference>
<protein>
    <submittedName>
        <fullName evidence="3">Protein phosphatase, putative</fullName>
    </submittedName>
</protein>
<comment type="caution">
    <text evidence="3">The sequence shown here is derived from an EMBL/GenBank/DDBJ whole genome shotgun (WGS) entry which is preliminary data.</text>
</comment>
<sequence>MARMGQNARRSLSRLSVRLTRKSQAETATAVRSENSSNGPRVRMGVASVPGRKRRMAARASEGLIVGNEDRVDVDRELGLTAVIDGHGGSLCADFLARHALERLREALSSRGLLEAIRRQSRSPIFTEGQLEEDSSADDDDDCEHDVDQLFSHENDEGDEEQNVRHASDAGLDESLQGVHDSLKETFAALEEEFREIWERTGETSGACALLSVVFGNMCVVAHCGDCRAVYRPASQRSHRLLRRSPTLTIQATDDHRTSSPAEYDRITDAGGVISNGRIDNLSPTRTFGDWDIKMRVGEGIVVAEPQVVVIPITSPVLIVLGTDGIWDSMPNKRVLDTAIRELNLNEGNYNKAAKALAKTATQGTNDDASCVLLHIEP</sequence>
<proteinExistence type="predicted"/>
<gene>
    <name evidence="3" type="ORF">FCC1311_027412</name>
</gene>
<dbReference type="PANTHER" id="PTHR47992">
    <property type="entry name" value="PROTEIN PHOSPHATASE"/>
    <property type="match status" value="1"/>
</dbReference>
<feature type="region of interest" description="Disordered" evidence="1">
    <location>
        <begin position="125"/>
        <end position="145"/>
    </location>
</feature>
<keyword evidence="4" id="KW-1185">Reference proteome</keyword>
<dbReference type="Proteomes" id="UP000241890">
    <property type="component" value="Unassembled WGS sequence"/>
</dbReference>
<feature type="compositionally biased region" description="Polar residues" evidence="1">
    <location>
        <begin position="25"/>
        <end position="39"/>
    </location>
</feature>
<dbReference type="EMBL" id="BEYU01000021">
    <property type="protein sequence ID" value="GBG26520.1"/>
    <property type="molecule type" value="Genomic_DNA"/>
</dbReference>
<feature type="region of interest" description="Disordered" evidence="1">
    <location>
        <begin position="23"/>
        <end position="45"/>
    </location>
</feature>
<dbReference type="SMART" id="SM00332">
    <property type="entry name" value="PP2Cc"/>
    <property type="match status" value="1"/>
</dbReference>
<dbReference type="PROSITE" id="PS51746">
    <property type="entry name" value="PPM_2"/>
    <property type="match status" value="1"/>
</dbReference>
<dbReference type="Gene3D" id="3.60.40.10">
    <property type="entry name" value="PPM-type phosphatase domain"/>
    <property type="match status" value="1"/>
</dbReference>
<dbReference type="OrthoDB" id="10264738at2759"/>
<dbReference type="CDD" id="cd00143">
    <property type="entry name" value="PP2Cc"/>
    <property type="match status" value="1"/>
</dbReference>